<accession>A0A6L4X2Q1</accession>
<dbReference type="InterPro" id="IPR029064">
    <property type="entry name" value="Ribosomal_eL30-like_sf"/>
</dbReference>
<keyword evidence="7" id="KW-1185">Reference proteome</keyword>
<dbReference type="InterPro" id="IPR051259">
    <property type="entry name" value="rRNA_Methyltransferase"/>
</dbReference>
<dbReference type="Proteomes" id="UP000482084">
    <property type="component" value="Unassembled WGS sequence"/>
</dbReference>
<dbReference type="AlphaFoldDB" id="A0A6L4X2Q1"/>
<feature type="compositionally biased region" description="Basic and acidic residues" evidence="4">
    <location>
        <begin position="141"/>
        <end position="164"/>
    </location>
</feature>
<keyword evidence="3 6" id="KW-0808">Transferase</keyword>
<dbReference type="InterPro" id="IPR053888">
    <property type="entry name" value="MRM3-like_sub_bind"/>
</dbReference>
<dbReference type="Gene3D" id="3.30.1330.30">
    <property type="match status" value="1"/>
</dbReference>
<dbReference type="SUPFAM" id="SSF55315">
    <property type="entry name" value="L30e-like"/>
    <property type="match status" value="1"/>
</dbReference>
<sequence>MVTGMPISAEVLANVKADRIRRVSDLANRRSREKSGRFLIEGPQSVREVVAWHPDVVRDLYVQAGDASDGSHDGFANQTIAAIAQAALDSDIYVHRATREVMTRISSDAQGIAAVGDLTAMRDAMRFDGVSSHGASANDSPVRDASSHDTSVEDAAERDAHDGGADDGSVRGISGPFVAAFWQVRDPGNAGTVIRAADAAGCDAVVFVDDCVDVFNPKVIRSTAGSLFHLPVVSMTTGGFFDRARADGVRVIAADVYGTDDRKPELLPDVLAERSGTRRITDDPHGDAILFGNEARGLPRDVLKRCDRIVSIPLYGKAESLNLGTSAAVMLMSLAMARR</sequence>
<name>A0A6L4X2Q1_9BIFI</name>
<dbReference type="EMBL" id="WBSM01000001">
    <property type="protein sequence ID" value="KAB8288976.1"/>
    <property type="molecule type" value="Genomic_DNA"/>
</dbReference>
<dbReference type="CDD" id="cd18095">
    <property type="entry name" value="SpoU-like_rRNA-MTase"/>
    <property type="match status" value="1"/>
</dbReference>
<dbReference type="Pfam" id="PF22435">
    <property type="entry name" value="MRM3-like_sub_bind"/>
    <property type="match status" value="1"/>
</dbReference>
<comment type="caution">
    <text evidence="6">The sequence shown here is derived from an EMBL/GenBank/DDBJ whole genome shotgun (WGS) entry which is preliminary data.</text>
</comment>
<dbReference type="PANTHER" id="PTHR43191">
    <property type="entry name" value="RRNA METHYLTRANSFERASE 3"/>
    <property type="match status" value="1"/>
</dbReference>
<comment type="similarity">
    <text evidence="1">Belongs to the class IV-like SAM-binding methyltransferase superfamily. RNA methyltransferase TrmH family.</text>
</comment>
<gene>
    <name evidence="6" type="ORF">DSM100688_0054</name>
</gene>
<dbReference type="Gene3D" id="3.40.1280.10">
    <property type="match status" value="1"/>
</dbReference>
<organism evidence="6 7">
    <name type="scientific">Bifidobacterium ramosum</name>
    <dbReference type="NCBI Taxonomy" id="1798158"/>
    <lineage>
        <taxon>Bacteria</taxon>
        <taxon>Bacillati</taxon>
        <taxon>Actinomycetota</taxon>
        <taxon>Actinomycetes</taxon>
        <taxon>Bifidobacteriales</taxon>
        <taxon>Bifidobacteriaceae</taxon>
        <taxon>Bifidobacterium</taxon>
    </lineage>
</organism>
<dbReference type="PANTHER" id="PTHR43191:SF2">
    <property type="entry name" value="RRNA METHYLTRANSFERASE 3, MITOCHONDRIAL"/>
    <property type="match status" value="1"/>
</dbReference>
<protein>
    <submittedName>
        <fullName evidence="6">rRNA methyltransferase</fullName>
    </submittedName>
</protein>
<dbReference type="GO" id="GO:0032259">
    <property type="term" value="P:methylation"/>
    <property type="evidence" value="ECO:0007669"/>
    <property type="project" value="UniProtKB-KW"/>
</dbReference>
<feature type="domain" description="RNA 2-O ribose methyltransferase substrate binding" evidence="5">
    <location>
        <begin position="39"/>
        <end position="122"/>
    </location>
</feature>
<dbReference type="GO" id="GO:0003723">
    <property type="term" value="F:RNA binding"/>
    <property type="evidence" value="ECO:0007669"/>
    <property type="project" value="InterPro"/>
</dbReference>
<evidence type="ECO:0000256" key="2">
    <source>
        <dbReference type="ARBA" id="ARBA00022603"/>
    </source>
</evidence>
<evidence type="ECO:0000256" key="1">
    <source>
        <dbReference type="ARBA" id="ARBA00007228"/>
    </source>
</evidence>
<dbReference type="GO" id="GO:0005737">
    <property type="term" value="C:cytoplasm"/>
    <property type="evidence" value="ECO:0007669"/>
    <property type="project" value="UniProtKB-ARBA"/>
</dbReference>
<evidence type="ECO:0000256" key="4">
    <source>
        <dbReference type="SAM" id="MobiDB-lite"/>
    </source>
</evidence>
<feature type="region of interest" description="Disordered" evidence="4">
    <location>
        <begin position="130"/>
        <end position="170"/>
    </location>
</feature>
<evidence type="ECO:0000313" key="6">
    <source>
        <dbReference type="EMBL" id="KAB8288976.1"/>
    </source>
</evidence>
<evidence type="ECO:0000259" key="5">
    <source>
        <dbReference type="SMART" id="SM00967"/>
    </source>
</evidence>
<dbReference type="InterPro" id="IPR001537">
    <property type="entry name" value="SpoU_MeTrfase"/>
</dbReference>
<dbReference type="GO" id="GO:0008173">
    <property type="term" value="F:RNA methyltransferase activity"/>
    <property type="evidence" value="ECO:0007669"/>
    <property type="project" value="InterPro"/>
</dbReference>
<evidence type="ECO:0000313" key="7">
    <source>
        <dbReference type="Proteomes" id="UP000482084"/>
    </source>
</evidence>
<dbReference type="Pfam" id="PF00588">
    <property type="entry name" value="SpoU_methylase"/>
    <property type="match status" value="1"/>
</dbReference>
<dbReference type="InterPro" id="IPR029028">
    <property type="entry name" value="Alpha/beta_knot_MTases"/>
</dbReference>
<reference evidence="6 7" key="1">
    <citation type="submission" date="2019-10" db="EMBL/GenBank/DDBJ databases">
        <title>Characterization of the phylogenetic diversity of two novel species belonging to the genus Bifidobacterium: Bifidobacterium cebidarum sp. nov. and Bifidobacterium leontopitheci sp. nov.</title>
        <authorList>
            <person name="Lugli G.A."/>
            <person name="Duranti S."/>
            <person name="Milani C."/>
            <person name="Turroni F."/>
            <person name="Ventura M."/>
        </authorList>
    </citation>
    <scope>NUCLEOTIDE SEQUENCE [LARGE SCALE GENOMIC DNA]</scope>
    <source>
        <strain evidence="6 7">DSM 100688</strain>
    </source>
</reference>
<dbReference type="SMART" id="SM00967">
    <property type="entry name" value="SpoU_sub_bind"/>
    <property type="match status" value="1"/>
</dbReference>
<dbReference type="InterPro" id="IPR013123">
    <property type="entry name" value="SpoU_subst-bd"/>
</dbReference>
<dbReference type="SUPFAM" id="SSF75217">
    <property type="entry name" value="alpha/beta knot"/>
    <property type="match status" value="1"/>
</dbReference>
<dbReference type="GO" id="GO:0006396">
    <property type="term" value="P:RNA processing"/>
    <property type="evidence" value="ECO:0007669"/>
    <property type="project" value="InterPro"/>
</dbReference>
<proteinExistence type="inferred from homology"/>
<keyword evidence="2 6" id="KW-0489">Methyltransferase</keyword>
<evidence type="ECO:0000256" key="3">
    <source>
        <dbReference type="ARBA" id="ARBA00022679"/>
    </source>
</evidence>
<dbReference type="InterPro" id="IPR029026">
    <property type="entry name" value="tRNA_m1G_MTases_N"/>
</dbReference>